<keyword evidence="2" id="KW-1133">Transmembrane helix</keyword>
<dbReference type="PANTHER" id="PTHR34059">
    <property type="entry name" value="EXPRESSED PROTEIN"/>
    <property type="match status" value="1"/>
</dbReference>
<keyword evidence="2" id="KW-0472">Membrane</keyword>
<dbReference type="EMBL" id="JAXUIC010000004">
    <property type="protein sequence ID" value="KAK4592704.1"/>
    <property type="molecule type" value="Genomic_DNA"/>
</dbReference>
<dbReference type="PANTHER" id="PTHR34059:SF6">
    <property type="entry name" value="DUF4408 DOMAIN-CONTAINING PROTEIN"/>
    <property type="match status" value="1"/>
</dbReference>
<evidence type="ECO:0000256" key="1">
    <source>
        <dbReference type="SAM" id="MobiDB-lite"/>
    </source>
</evidence>
<dbReference type="Proteomes" id="UP001324115">
    <property type="component" value="Unassembled WGS sequence"/>
</dbReference>
<keyword evidence="2" id="KW-0812">Transmembrane</keyword>
<sequence>MADSSPYTRTHFPFSELNTTNPKCKGKSFTNFFFKALFFAIFLLVLPLFPSQAPDFINQTILTKFWELIHLLFIGIAVSYGLFSSRNAQMGMEETHSNFDNSVSYVSRMLNVTSIFEDGLENPCGSDEKRVIFDSEHMGLPVCSNGSTVVEEQCEPHFAMYENGFENPYGCDQNNVVQAWNSQYFQGESVVVVAQPSYGLDECGKPGSFIDYKPLGLPVRSLKSKVRKRDGAEFTSGSESSSGSRGSSTSRSSDSTRRGGNFGDLGPMKLEQEFDEAAAAAAAAVASSIPWRSRSMRNGMRNRVGNGNRSAHFRPHSVDETQFESLKSQSFTSTASFSSHASSVSSSQSVSSESQNSSTEALGKQKSSQGAFLEASLSPRIPKTGKGSLNVLHSRHYSIGSASGREVSRSSEDELKEWSRSRREDPQDSIGSASNRDVLRSSKDELKEWSRSRREDPRDSIGSASDRDVSRSSKDELKEWSRSRREDPRDSNSSASDRDISRSSKDELKEWSRSRREDPRDSKESSPDSSKLNMSPTSLTKTPSRGKSVRTIRASRLPAGAMKKGEICQNQIDHKDEKRRENLEEAYMRKDKAKVAVESLMIGTIKQNLDNPYPMPNGTNEMYNKKGEFSENAALGSEQDSESEAESFQVSSEEDAVPGSVDDAGPYSDEVDKKAGEFIAKFREQIRLQKMASIGRSREVGMGGNHFR</sequence>
<feature type="compositionally biased region" description="Low complexity" evidence="1">
    <location>
        <begin position="235"/>
        <end position="253"/>
    </location>
</feature>
<feature type="transmembrane region" description="Helical" evidence="2">
    <location>
        <begin position="32"/>
        <end position="53"/>
    </location>
</feature>
<evidence type="ECO:0000313" key="4">
    <source>
        <dbReference type="Proteomes" id="UP001324115"/>
    </source>
</evidence>
<feature type="compositionally biased region" description="Basic and acidic residues" evidence="1">
    <location>
        <begin position="406"/>
        <end position="426"/>
    </location>
</feature>
<evidence type="ECO:0000256" key="2">
    <source>
        <dbReference type="SAM" id="Phobius"/>
    </source>
</evidence>
<dbReference type="InterPro" id="IPR008480">
    <property type="entry name" value="DUF761_pln"/>
</dbReference>
<evidence type="ECO:0000313" key="3">
    <source>
        <dbReference type="EMBL" id="KAK4592704.1"/>
    </source>
</evidence>
<accession>A0AAN7IX50</accession>
<name>A0AAN7IX50_QUERU</name>
<feature type="compositionally biased region" description="Polar residues" evidence="1">
    <location>
        <begin position="527"/>
        <end position="545"/>
    </location>
</feature>
<proteinExistence type="predicted"/>
<feature type="transmembrane region" description="Helical" evidence="2">
    <location>
        <begin position="65"/>
        <end position="83"/>
    </location>
</feature>
<dbReference type="Pfam" id="PF05553">
    <property type="entry name" value="DUF761"/>
    <property type="match status" value="1"/>
</dbReference>
<feature type="compositionally biased region" description="Basic and acidic residues" evidence="1">
    <location>
        <begin position="437"/>
        <end position="526"/>
    </location>
</feature>
<feature type="compositionally biased region" description="Low complexity" evidence="1">
    <location>
        <begin position="341"/>
        <end position="361"/>
    </location>
</feature>
<dbReference type="AlphaFoldDB" id="A0AAN7IX50"/>
<reference evidence="3 4" key="1">
    <citation type="journal article" date="2023" name="G3 (Bethesda)">
        <title>A haplotype-resolved chromosome-scale genome for Quercus rubra L. provides insights into the genetics of adaptive traits for red oak species.</title>
        <authorList>
            <person name="Kapoor B."/>
            <person name="Jenkins J."/>
            <person name="Schmutz J."/>
            <person name="Zhebentyayeva T."/>
            <person name="Kuelheim C."/>
            <person name="Coggeshall M."/>
            <person name="Heim C."/>
            <person name="Lasky J.R."/>
            <person name="Leites L."/>
            <person name="Islam-Faridi N."/>
            <person name="Romero-Severson J."/>
            <person name="DeLeo V.L."/>
            <person name="Lucas S.M."/>
            <person name="Lazic D."/>
            <person name="Gailing O."/>
            <person name="Carlson J."/>
            <person name="Staton M."/>
        </authorList>
    </citation>
    <scope>NUCLEOTIDE SEQUENCE [LARGE SCALE GENOMIC DNA]</scope>
    <source>
        <strain evidence="3">Pseudo-F2</strain>
    </source>
</reference>
<gene>
    <name evidence="3" type="ORF">RGQ29_017007</name>
</gene>
<comment type="caution">
    <text evidence="3">The sequence shown here is derived from an EMBL/GenBank/DDBJ whole genome shotgun (WGS) entry which is preliminary data.</text>
</comment>
<feature type="region of interest" description="Disordered" evidence="1">
    <location>
        <begin position="226"/>
        <end position="267"/>
    </location>
</feature>
<keyword evidence="4" id="KW-1185">Reference proteome</keyword>
<organism evidence="3 4">
    <name type="scientific">Quercus rubra</name>
    <name type="common">Northern red oak</name>
    <name type="synonym">Quercus borealis</name>
    <dbReference type="NCBI Taxonomy" id="3512"/>
    <lineage>
        <taxon>Eukaryota</taxon>
        <taxon>Viridiplantae</taxon>
        <taxon>Streptophyta</taxon>
        <taxon>Embryophyta</taxon>
        <taxon>Tracheophyta</taxon>
        <taxon>Spermatophyta</taxon>
        <taxon>Magnoliopsida</taxon>
        <taxon>eudicotyledons</taxon>
        <taxon>Gunneridae</taxon>
        <taxon>Pentapetalae</taxon>
        <taxon>rosids</taxon>
        <taxon>fabids</taxon>
        <taxon>Fagales</taxon>
        <taxon>Fagaceae</taxon>
        <taxon>Quercus</taxon>
    </lineage>
</organism>
<protein>
    <submittedName>
        <fullName evidence="3">Uncharacterized protein</fullName>
    </submittedName>
</protein>
<feature type="region of interest" description="Disordered" evidence="1">
    <location>
        <begin position="341"/>
        <end position="577"/>
    </location>
</feature>
<feature type="region of interest" description="Disordered" evidence="1">
    <location>
        <begin position="610"/>
        <end position="670"/>
    </location>
</feature>